<proteinExistence type="predicted"/>
<evidence type="ECO:0000313" key="3">
    <source>
        <dbReference type="Proteomes" id="UP000304912"/>
    </source>
</evidence>
<dbReference type="OrthoDB" id="64245at2"/>
<feature type="domain" description="Copper-binding protein MbnP-like" evidence="1">
    <location>
        <begin position="44"/>
        <end position="226"/>
    </location>
</feature>
<organism evidence="2 3">
    <name type="scientific">Salinimonas iocasae</name>
    <dbReference type="NCBI Taxonomy" id="2572577"/>
    <lineage>
        <taxon>Bacteria</taxon>
        <taxon>Pseudomonadati</taxon>
        <taxon>Pseudomonadota</taxon>
        <taxon>Gammaproteobacteria</taxon>
        <taxon>Alteromonadales</taxon>
        <taxon>Alteromonadaceae</taxon>
        <taxon>Alteromonas/Salinimonas group</taxon>
        <taxon>Salinimonas</taxon>
    </lineage>
</organism>
<dbReference type="Proteomes" id="UP000304912">
    <property type="component" value="Chromosome"/>
</dbReference>
<sequence>MNHSVGFGALVLTTLIIAGCGFLSPSKLPGDIPVRFSDLQSAEDCSHQIKLDNKLWDVDYLAFYLSEPRVKIDGRWQALSFIPNDYQSRTVSLLTFTDSCKTQKSPVTVQIDANEKLLQRASSIRFTLGLPFTENHLLEDNAAAPVNHTAMFQSLRVGHSFMRIELKQVRDPSSLWSFMLASGQCDAPADDKAPTSCAKPNRVTVDLPIKANVEDLRLSASLREIVFRAMQREKASCNLGEDSSQECTKVLRNLTSREWIRWDAPHQEYLKQN</sequence>
<evidence type="ECO:0000313" key="2">
    <source>
        <dbReference type="EMBL" id="QCZ94406.1"/>
    </source>
</evidence>
<dbReference type="EMBL" id="CP039852">
    <property type="protein sequence ID" value="QCZ94406.1"/>
    <property type="molecule type" value="Genomic_DNA"/>
</dbReference>
<reference evidence="2 3" key="1">
    <citation type="submission" date="2019-04" db="EMBL/GenBank/DDBJ databases">
        <title>Salinimonas iocasae sp. nov., a halophilic bacterium isolated from the outer tube casing of tubeworms in Okinawa Trough.</title>
        <authorList>
            <person name="Zhang H."/>
            <person name="Wang H."/>
            <person name="Li C."/>
        </authorList>
    </citation>
    <scope>NUCLEOTIDE SEQUENCE [LARGE SCALE GENOMIC DNA]</scope>
    <source>
        <strain evidence="2 3">KX18D6</strain>
    </source>
</reference>
<keyword evidence="3" id="KW-1185">Reference proteome</keyword>
<dbReference type="Pfam" id="PF20243">
    <property type="entry name" value="MbnP"/>
    <property type="match status" value="1"/>
</dbReference>
<dbReference type="RefSeq" id="WP_139757145.1">
    <property type="nucleotide sequence ID" value="NZ_CP039852.1"/>
</dbReference>
<name>A0A5B7YGC0_9ALTE</name>
<dbReference type="InterPro" id="IPR046863">
    <property type="entry name" value="MbnP-like_dom"/>
</dbReference>
<dbReference type="AlphaFoldDB" id="A0A5B7YGC0"/>
<protein>
    <recommendedName>
        <fullName evidence="1">Copper-binding protein MbnP-like domain-containing protein</fullName>
    </recommendedName>
</protein>
<dbReference type="KEGG" id="salk:FBQ74_13430"/>
<evidence type="ECO:0000259" key="1">
    <source>
        <dbReference type="Pfam" id="PF20243"/>
    </source>
</evidence>
<accession>A0A5B7YGC0</accession>
<gene>
    <name evidence="2" type="ORF">FBQ74_13430</name>
</gene>